<keyword evidence="2" id="KW-0808">Transferase</keyword>
<dbReference type="InterPro" id="IPR011009">
    <property type="entry name" value="Kinase-like_dom_sf"/>
</dbReference>
<dbReference type="InterPro" id="IPR008271">
    <property type="entry name" value="Ser/Thr_kinase_AS"/>
</dbReference>
<feature type="compositionally biased region" description="Basic and acidic residues" evidence="7">
    <location>
        <begin position="478"/>
        <end position="497"/>
    </location>
</feature>
<dbReference type="Gene3D" id="3.30.200.20">
    <property type="entry name" value="Phosphorylase Kinase, domain 1"/>
    <property type="match status" value="1"/>
</dbReference>
<dbReference type="Gene3D" id="1.10.510.10">
    <property type="entry name" value="Transferase(Phosphotransferase) domain 1"/>
    <property type="match status" value="1"/>
</dbReference>
<dbReference type="EMBL" id="OU015568">
    <property type="protein sequence ID" value="CAG5080979.1"/>
    <property type="molecule type" value="Genomic_DNA"/>
</dbReference>
<evidence type="ECO:0000256" key="6">
    <source>
        <dbReference type="PROSITE-ProRule" id="PRU10141"/>
    </source>
</evidence>
<protein>
    <submittedName>
        <fullName evidence="9">Oidioi.mRNA.OKI2018_I69.PAR.g9758.t1.cds</fullName>
    </submittedName>
</protein>
<feature type="domain" description="Protein kinase" evidence="8">
    <location>
        <begin position="1108"/>
        <end position="1376"/>
    </location>
</feature>
<evidence type="ECO:0000256" key="3">
    <source>
        <dbReference type="ARBA" id="ARBA00022741"/>
    </source>
</evidence>
<evidence type="ECO:0000256" key="4">
    <source>
        <dbReference type="ARBA" id="ARBA00022777"/>
    </source>
</evidence>
<feature type="region of interest" description="Disordered" evidence="7">
    <location>
        <begin position="653"/>
        <end position="764"/>
    </location>
</feature>
<feature type="region of interest" description="Disordered" evidence="7">
    <location>
        <begin position="787"/>
        <end position="884"/>
    </location>
</feature>
<feature type="compositionally biased region" description="Polar residues" evidence="7">
    <location>
        <begin position="560"/>
        <end position="569"/>
    </location>
</feature>
<dbReference type="InterPro" id="IPR000719">
    <property type="entry name" value="Prot_kinase_dom"/>
</dbReference>
<evidence type="ECO:0000256" key="5">
    <source>
        <dbReference type="ARBA" id="ARBA00022840"/>
    </source>
</evidence>
<evidence type="ECO:0000259" key="8">
    <source>
        <dbReference type="PROSITE" id="PS50011"/>
    </source>
</evidence>
<dbReference type="PROSITE" id="PS00107">
    <property type="entry name" value="PROTEIN_KINASE_ATP"/>
    <property type="match status" value="1"/>
</dbReference>
<keyword evidence="5 6" id="KW-0067">ATP-binding</keyword>
<keyword evidence="4" id="KW-0418">Kinase</keyword>
<evidence type="ECO:0000256" key="7">
    <source>
        <dbReference type="SAM" id="MobiDB-lite"/>
    </source>
</evidence>
<accession>A0ABN7RSJ1</accession>
<keyword evidence="10" id="KW-1185">Reference proteome</keyword>
<feature type="region of interest" description="Disordered" evidence="7">
    <location>
        <begin position="451"/>
        <end position="532"/>
    </location>
</feature>
<feature type="compositionally biased region" description="Basic and acidic residues" evidence="7">
    <location>
        <begin position="451"/>
        <end position="468"/>
    </location>
</feature>
<organism evidence="9 10">
    <name type="scientific">Oikopleura dioica</name>
    <name type="common">Tunicate</name>
    <dbReference type="NCBI Taxonomy" id="34765"/>
    <lineage>
        <taxon>Eukaryota</taxon>
        <taxon>Metazoa</taxon>
        <taxon>Chordata</taxon>
        <taxon>Tunicata</taxon>
        <taxon>Appendicularia</taxon>
        <taxon>Copelata</taxon>
        <taxon>Oikopleuridae</taxon>
        <taxon>Oikopleura</taxon>
    </lineage>
</organism>
<dbReference type="SUPFAM" id="SSF56112">
    <property type="entry name" value="Protein kinase-like (PK-like)"/>
    <property type="match status" value="1"/>
</dbReference>
<gene>
    <name evidence="9" type="ORF">OKIOD_LOCUS1316</name>
</gene>
<sequence length="1430" mass="163600">MPLINKFESMSSLEMSRSSPEKMEEESPAARRRRIRLQMIAAYTRPETPSNGVATPKPSPSPVPEAKIEQPKSPSPENPPEKPEEPPKRPLFNPNLERRGVSLGGGINRQRNLGLNQGPEDTNRESRSLVNDLVKERLEKKRKEAEAKKKNGGKSLNKWSSLSSLGKKKMEEDLDEKTFERFLTKKRDGKEEIKKATGLRWRSSMFDYNRNANRSKRYSYNSYNQNHNNNNSNNIPLQITVDPEDLEINEENYRSEIVSIFESISSPRKFHKQELERMNCSGIENAEDAIILDRKRMTDNHVKELYKNEGLIVGEYFAFIAPMDRSLSNLRAKSLDRGTNLARERAKSFDRGIAFQQNREKASKKSTESDNNEDSSRRPRDRSASRSRIRARGPSADKAMLTAINMFDKGDIPSGIRAAQKEAERQKALKALIEREQKAFNKLKAESNQLRKEILEDNRGRARTRTNESPKVGHRPSQRKEQRNTSEEAKNMVDHSKAKSSKNSSSSRKEGKMKNAQEKASKGSSQRLKNLRKKQSLLRMVQSGAGCYNKGPLTPIVDESPQSSQTTTPVMVKKLEPLAKYDSDEEDEPEVKLEILEVPDSPEKQEKDILDKRVRMDDVNALIKEKYAKDAAWQEEYDQARKKSSVLEDPMIKKIREQEEQNQPSALEMLKRKREARRKSLEKSKSISENDLRSDDIIAEQREKARLQREKLQEEREKRRERARKERMQIEEDRRARARRGSIREVNLSSESLNSQKSVEEKPKIEVMKKASEINWDDGYTECLDEPGIFFDPFTGRRKIASAPEGKPPPVPKPSKETSEQVKSSSPPPAPAPAPAQESPEPSPPPPKKKTFQCDALPSDDSDQEIDFFTGRRKSRLRIKQDDPSLNRLQKTFAQKLKEQQQEAAAKLEQQRRKFGSMSALQSVLLAQQSEDDCSETEEDAIRRLNSNRYGNNSAKKFIDDDDDISYLENLTSKPTEIKKTNNDSGVNLESPGESATEPEVSSPGSPGILMNKPEQIQIEVDVKSKTLEVPKASRKRPGVKPRRPSVPKVKMLWTEKDESTLDEQFMKMIGPIPPAPFEHRHVEVRPLKVVGYNGFDKKIGDEYNVQFKPENQLGSGRFGKVYLGSTLDGSMNLAFKACAVTRQRSISKVNARKRAERLTKEDVKFELALMNQLNHPHIVKVYDAMEHDCYVTLVLEHMTGGELFDRIVQLNYDPTELDVVIYMKQICEGVSYLHKNQILHLDLKPENIVCVSPESHWIKIIDFGLARRYIPHQRLQVNFGTPEFVSPEVVNYNFVSYASDMWSVGVITYILISGNSPFLGDDEDDTMANIQDGEWEFCEEFDDVSDDCRDFIKRLIVYQKGGRMSANQCLAHPWISSLASKRQGQLRSRLKIKRRINKIRWWKAVDAINAVTYMMRRTSVSSETPITCN</sequence>
<dbReference type="Pfam" id="PF00069">
    <property type="entry name" value="Pkinase"/>
    <property type="match status" value="1"/>
</dbReference>
<dbReference type="PANTHER" id="PTHR24342:SF20">
    <property type="entry name" value="MYOSIN LIGHT CHAIN KINASE, SMOOTH MUSCLE"/>
    <property type="match status" value="1"/>
</dbReference>
<dbReference type="PROSITE" id="PS50011">
    <property type="entry name" value="PROTEIN_KINASE_DOM"/>
    <property type="match status" value="1"/>
</dbReference>
<feature type="compositionally biased region" description="Basic and acidic residues" evidence="7">
    <location>
        <begin position="79"/>
        <end position="88"/>
    </location>
</feature>
<dbReference type="PANTHER" id="PTHR24342">
    <property type="entry name" value="SERINE/THREONINE-PROTEIN KINASE 17"/>
    <property type="match status" value="1"/>
</dbReference>
<feature type="region of interest" description="Disordered" evidence="7">
    <location>
        <begin position="347"/>
        <end position="397"/>
    </location>
</feature>
<feature type="region of interest" description="Disordered" evidence="7">
    <location>
        <begin position="972"/>
        <end position="1014"/>
    </location>
</feature>
<dbReference type="Proteomes" id="UP001158576">
    <property type="component" value="Chromosome PAR"/>
</dbReference>
<reference evidence="9 10" key="1">
    <citation type="submission" date="2021-04" db="EMBL/GenBank/DDBJ databases">
        <authorList>
            <person name="Bliznina A."/>
        </authorList>
    </citation>
    <scope>NUCLEOTIDE SEQUENCE [LARGE SCALE GENOMIC DNA]</scope>
</reference>
<feature type="region of interest" description="Disordered" evidence="7">
    <location>
        <begin position="1"/>
        <end position="132"/>
    </location>
</feature>
<feature type="compositionally biased region" description="Low complexity" evidence="7">
    <location>
        <begin position="8"/>
        <end position="18"/>
    </location>
</feature>
<feature type="region of interest" description="Disordered" evidence="7">
    <location>
        <begin position="551"/>
        <end position="609"/>
    </location>
</feature>
<feature type="compositionally biased region" description="Basic and acidic residues" evidence="7">
    <location>
        <begin position="121"/>
        <end position="132"/>
    </location>
</feature>
<evidence type="ECO:0000256" key="1">
    <source>
        <dbReference type="ARBA" id="ARBA00022527"/>
    </source>
</evidence>
<name>A0ABN7RSJ1_OIKDI</name>
<dbReference type="SMART" id="SM00220">
    <property type="entry name" value="S_TKc"/>
    <property type="match status" value="1"/>
</dbReference>
<evidence type="ECO:0000256" key="2">
    <source>
        <dbReference type="ARBA" id="ARBA00022679"/>
    </source>
</evidence>
<feature type="compositionally biased region" description="Polar residues" evidence="7">
    <location>
        <begin position="747"/>
        <end position="757"/>
    </location>
</feature>
<keyword evidence="3 6" id="KW-0547">Nucleotide-binding</keyword>
<feature type="compositionally biased region" description="Basic and acidic residues" evidence="7">
    <location>
        <begin position="678"/>
        <end position="735"/>
    </location>
</feature>
<evidence type="ECO:0000313" key="10">
    <source>
        <dbReference type="Proteomes" id="UP001158576"/>
    </source>
</evidence>
<feature type="compositionally biased region" description="Basic and acidic residues" evidence="7">
    <location>
        <begin position="507"/>
        <end position="521"/>
    </location>
</feature>
<feature type="compositionally biased region" description="Basic and acidic residues" evidence="7">
    <location>
        <begin position="573"/>
        <end position="582"/>
    </location>
</feature>
<dbReference type="PROSITE" id="PS00108">
    <property type="entry name" value="PROTEIN_KINASE_ST"/>
    <property type="match status" value="1"/>
</dbReference>
<dbReference type="InterPro" id="IPR017441">
    <property type="entry name" value="Protein_kinase_ATP_BS"/>
</dbReference>
<feature type="binding site" evidence="6">
    <location>
        <position position="1137"/>
    </location>
    <ligand>
        <name>ATP</name>
        <dbReference type="ChEBI" id="CHEBI:30616"/>
    </ligand>
</feature>
<feature type="compositionally biased region" description="Basic and acidic residues" evidence="7">
    <location>
        <begin position="590"/>
        <end position="609"/>
    </location>
</feature>
<keyword evidence="1" id="KW-0723">Serine/threonine-protein kinase</keyword>
<proteinExistence type="predicted"/>
<feature type="compositionally biased region" description="Basic and acidic residues" evidence="7">
    <location>
        <begin position="358"/>
        <end position="384"/>
    </location>
</feature>
<evidence type="ECO:0000313" key="9">
    <source>
        <dbReference type="EMBL" id="CAG5080979.1"/>
    </source>
</evidence>